<evidence type="ECO:0000256" key="1">
    <source>
        <dbReference type="SAM" id="MobiDB-lite"/>
    </source>
</evidence>
<evidence type="ECO:0000256" key="2">
    <source>
        <dbReference type="SAM" id="Phobius"/>
    </source>
</evidence>
<keyword evidence="2" id="KW-1133">Transmembrane helix</keyword>
<feature type="compositionally biased region" description="Polar residues" evidence="1">
    <location>
        <begin position="16"/>
        <end position="38"/>
    </location>
</feature>
<feature type="region of interest" description="Disordered" evidence="1">
    <location>
        <begin position="16"/>
        <end position="48"/>
    </location>
</feature>
<proteinExistence type="predicted"/>
<sequence length="330" mass="36362">MSFFARLFGSDNGNNSTRSGTVSSFSNVADTQTATPRPTKSAAEEGGVLSPSFIDRSKSYQLAIAKGDGRVSYIDTDSVDCIVKHFAKEMTIADKQIKQKKQQYDSSLVHLYDYEGDKRYQQWLADQQRVREALKVHWLDAVIDRPTLCLKYLARVGTTLGFFYGLGRTIFLYRTMDKMYAKLHGVGFGSIALYEISLGVVKGAAVSAAGTVGVIVGESATNLVIFNITGDVSVPCRSWRHIVVCGTSCGLFSGAAFSAIHASLLTKWGMAVSTTTITAATVLCSLALAFYSYKPLEESRQNRFNDPHWRPWHTRRITDSGGSYMRGKYT</sequence>
<accession>G0U358</accession>
<dbReference type="VEuPathDB" id="TriTrypDB:TvY486_0905340"/>
<feature type="transmembrane region" description="Helical" evidence="2">
    <location>
        <begin position="242"/>
        <end position="262"/>
    </location>
</feature>
<organism evidence="3">
    <name type="scientific">Trypanosoma vivax (strain Y486)</name>
    <dbReference type="NCBI Taxonomy" id="1055687"/>
    <lineage>
        <taxon>Eukaryota</taxon>
        <taxon>Discoba</taxon>
        <taxon>Euglenozoa</taxon>
        <taxon>Kinetoplastea</taxon>
        <taxon>Metakinetoplastina</taxon>
        <taxon>Trypanosomatida</taxon>
        <taxon>Trypanosomatidae</taxon>
        <taxon>Trypanosoma</taxon>
        <taxon>Duttonella</taxon>
    </lineage>
</organism>
<evidence type="ECO:0000313" key="3">
    <source>
        <dbReference type="EMBL" id="CCC50713.1"/>
    </source>
</evidence>
<reference evidence="3" key="1">
    <citation type="journal article" date="2012" name="Proc. Natl. Acad. Sci. U.S.A.">
        <title>Antigenic diversity is generated by distinct evolutionary mechanisms in African trypanosome species.</title>
        <authorList>
            <person name="Jackson A.P."/>
            <person name="Berry A."/>
            <person name="Aslett M."/>
            <person name="Allison H.C."/>
            <person name="Burton P."/>
            <person name="Vavrova-Anderson J."/>
            <person name="Brown R."/>
            <person name="Browne H."/>
            <person name="Corton N."/>
            <person name="Hauser H."/>
            <person name="Gamble J."/>
            <person name="Gilderthorp R."/>
            <person name="Marcello L."/>
            <person name="McQuillan J."/>
            <person name="Otto T.D."/>
            <person name="Quail M.A."/>
            <person name="Sanders M.J."/>
            <person name="van Tonder A."/>
            <person name="Ginger M.L."/>
            <person name="Field M.C."/>
            <person name="Barry J.D."/>
            <person name="Hertz-Fowler C."/>
            <person name="Berriman M."/>
        </authorList>
    </citation>
    <scope>NUCLEOTIDE SEQUENCE</scope>
    <source>
        <strain evidence="3">Y486</strain>
    </source>
</reference>
<feature type="transmembrane region" description="Helical" evidence="2">
    <location>
        <begin position="152"/>
        <end position="173"/>
    </location>
</feature>
<protein>
    <submittedName>
        <fullName evidence="3">Uncharacterized protein</fullName>
    </submittedName>
</protein>
<keyword evidence="2" id="KW-0812">Transmembrane</keyword>
<dbReference type="OMA" id="YAAQRTH"/>
<dbReference type="EMBL" id="HE573025">
    <property type="protein sequence ID" value="CCC50713.1"/>
    <property type="molecule type" value="Genomic_DNA"/>
</dbReference>
<keyword evidence="2" id="KW-0472">Membrane</keyword>
<dbReference type="AlphaFoldDB" id="G0U358"/>
<feature type="transmembrane region" description="Helical" evidence="2">
    <location>
        <begin position="268"/>
        <end position="293"/>
    </location>
</feature>
<name>G0U358_TRYVY</name>
<gene>
    <name evidence="3" type="ORF">TVY486_0905340</name>
</gene>